<evidence type="ECO:0000313" key="2">
    <source>
        <dbReference type="EMBL" id="VDO14307.1"/>
    </source>
</evidence>
<proteinExistence type="predicted"/>
<protein>
    <submittedName>
        <fullName evidence="2 4">Uncharacterized protein</fullName>
    </submittedName>
</protein>
<name>A0A0R3TYE3_RODNA</name>
<dbReference type="AlphaFoldDB" id="A0A0R3TYE3"/>
<gene>
    <name evidence="2" type="ORF">HNAJ_LOCUS12866</name>
</gene>
<evidence type="ECO:0000256" key="1">
    <source>
        <dbReference type="SAM" id="MobiDB-lite"/>
    </source>
</evidence>
<reference evidence="2 3" key="2">
    <citation type="submission" date="2018-11" db="EMBL/GenBank/DDBJ databases">
        <authorList>
            <consortium name="Pathogen Informatics"/>
        </authorList>
    </citation>
    <scope>NUCLEOTIDE SEQUENCE [LARGE SCALE GENOMIC DNA]</scope>
</reference>
<feature type="region of interest" description="Disordered" evidence="1">
    <location>
        <begin position="224"/>
        <end position="244"/>
    </location>
</feature>
<dbReference type="WBParaSite" id="HNAJ_0001289201-mRNA-1">
    <property type="protein sequence ID" value="HNAJ_0001289201-mRNA-1"/>
    <property type="gene ID" value="HNAJ_0001289201"/>
</dbReference>
<accession>A0A0R3TYE3</accession>
<dbReference type="STRING" id="102285.A0A0R3TYE3"/>
<dbReference type="OrthoDB" id="10465751at2759"/>
<sequence>MVLQPATMQNQLCNRATAAPTSTISLLPQASSKIQPQQHQQTPTGGFSQSIVQTGFISVPRGDETATLFHSPAAGGICGGGQFTTSVEDGSGSVSANSGSNSGFIEFVAANGIDGSRSILSTDDLSKWIQRGPNNTKVIGGRVHASQQIFHQHACVDSANSTIIQLPQTASRASITQQQQKQQVVFLTAPSGNGNATTANPHASFSNVVVQQTTALEQSRGVWTASSNTTGSAVTALTNPSQNQ</sequence>
<organism evidence="4">
    <name type="scientific">Rodentolepis nana</name>
    <name type="common">Dwarf tapeworm</name>
    <name type="synonym">Hymenolepis nana</name>
    <dbReference type="NCBI Taxonomy" id="102285"/>
    <lineage>
        <taxon>Eukaryota</taxon>
        <taxon>Metazoa</taxon>
        <taxon>Spiralia</taxon>
        <taxon>Lophotrochozoa</taxon>
        <taxon>Platyhelminthes</taxon>
        <taxon>Cestoda</taxon>
        <taxon>Eucestoda</taxon>
        <taxon>Cyclophyllidea</taxon>
        <taxon>Hymenolepididae</taxon>
        <taxon>Rodentolepis</taxon>
    </lineage>
</organism>
<dbReference type="EMBL" id="UZAE01014737">
    <property type="protein sequence ID" value="VDO14307.1"/>
    <property type="molecule type" value="Genomic_DNA"/>
</dbReference>
<evidence type="ECO:0000313" key="3">
    <source>
        <dbReference type="Proteomes" id="UP000278807"/>
    </source>
</evidence>
<evidence type="ECO:0000313" key="4">
    <source>
        <dbReference type="WBParaSite" id="HNAJ_0001289201-mRNA-1"/>
    </source>
</evidence>
<reference evidence="4" key="1">
    <citation type="submission" date="2017-02" db="UniProtKB">
        <authorList>
            <consortium name="WormBaseParasite"/>
        </authorList>
    </citation>
    <scope>IDENTIFICATION</scope>
</reference>
<keyword evidence="3" id="KW-1185">Reference proteome</keyword>
<dbReference type="Proteomes" id="UP000278807">
    <property type="component" value="Unassembled WGS sequence"/>
</dbReference>